<gene>
    <name evidence="3" type="ORF">PAI11_17500</name>
</gene>
<dbReference type="GO" id="GO:0004540">
    <property type="term" value="F:RNA nuclease activity"/>
    <property type="evidence" value="ECO:0007669"/>
    <property type="project" value="InterPro"/>
</dbReference>
<protein>
    <submittedName>
        <fullName evidence="3">3'-to-5' exoribonuclease RNase R</fullName>
    </submittedName>
</protein>
<evidence type="ECO:0000256" key="1">
    <source>
        <dbReference type="SAM" id="MobiDB-lite"/>
    </source>
</evidence>
<dbReference type="InterPro" id="IPR040596">
    <property type="entry name" value="RNase_II_C_S1"/>
</dbReference>
<feature type="compositionally biased region" description="Low complexity" evidence="1">
    <location>
        <begin position="37"/>
        <end position="59"/>
    </location>
</feature>
<dbReference type="EMBL" id="AGUD01000108">
    <property type="protein sequence ID" value="EHN11390.1"/>
    <property type="molecule type" value="Genomic_DNA"/>
</dbReference>
<feature type="region of interest" description="Disordered" evidence="1">
    <location>
        <begin position="37"/>
        <end position="61"/>
    </location>
</feature>
<name>H0E4L9_9ACTN</name>
<dbReference type="Pfam" id="PF18614">
    <property type="entry name" value="RNase_II_C_S1"/>
    <property type="match status" value="1"/>
</dbReference>
<feature type="domain" description="RNB" evidence="2">
    <location>
        <begin position="60"/>
        <end position="377"/>
    </location>
</feature>
<dbReference type="SUPFAM" id="SSF50249">
    <property type="entry name" value="Nucleic acid-binding proteins"/>
    <property type="match status" value="2"/>
</dbReference>
<evidence type="ECO:0000259" key="2">
    <source>
        <dbReference type="SMART" id="SM00955"/>
    </source>
</evidence>
<reference evidence="3 4" key="1">
    <citation type="journal article" date="2013" name="Biodegradation">
        <title>Quantitative proteomic analysis of ibuprofen-degrading Patulibacter sp. strain I11.</title>
        <authorList>
            <person name="Almeida B."/>
            <person name="Kjeldal H."/>
            <person name="Lolas I."/>
            <person name="Knudsen A.D."/>
            <person name="Carvalho G."/>
            <person name="Nielsen K.L."/>
            <person name="Barreto Crespo M.T."/>
            <person name="Stensballe A."/>
            <person name="Nielsen J.L."/>
        </authorList>
    </citation>
    <scope>NUCLEOTIDE SEQUENCE [LARGE SCALE GENOMIC DNA]</scope>
    <source>
        <strain evidence="3 4">I11</strain>
    </source>
</reference>
<dbReference type="GO" id="GO:0003723">
    <property type="term" value="F:RNA binding"/>
    <property type="evidence" value="ECO:0007669"/>
    <property type="project" value="InterPro"/>
</dbReference>
<dbReference type="PATRIC" id="fig|1097667.3.peg.1732"/>
<organism evidence="3 4">
    <name type="scientific">Patulibacter medicamentivorans</name>
    <dbReference type="NCBI Taxonomy" id="1097667"/>
    <lineage>
        <taxon>Bacteria</taxon>
        <taxon>Bacillati</taxon>
        <taxon>Actinomycetota</taxon>
        <taxon>Thermoleophilia</taxon>
        <taxon>Solirubrobacterales</taxon>
        <taxon>Patulibacteraceae</taxon>
        <taxon>Patulibacter</taxon>
    </lineage>
</organism>
<dbReference type="InterPro" id="IPR012340">
    <property type="entry name" value="NA-bd_OB-fold"/>
</dbReference>
<dbReference type="InterPro" id="IPR001900">
    <property type="entry name" value="RNase_II/R"/>
</dbReference>
<dbReference type="AlphaFoldDB" id="H0E4L9"/>
<proteinExistence type="predicted"/>
<sequence>MRLRPPRLIADDARVRAGLDRLRRELEVPDAFPAEAEAAADRAAATPPSALPPFASAPPRVDRTDVELVTVDPEGSTDLDQALSVTARDGGFRVSYAIADLAQFVAPDGPLDAEVHRRGVTHYAPDGRRPLHPDPIGTAAASLLPDGARPAVLWTIDLDPTGIPTATAVERAIVRSRRQLSYEQAQQLIEAGDGSPALSALRAVGEARLALERERGGISLTHPQQEVVAADGGYELRYAAPLPVEDWNAQISLLCGIEAARIMLAGGSGLLRTLPAPEPAALERLRRSAAALGVDWPSGRSYPEFVRALDPATAVGGALLTQCARTLRGAGYTAFDGTPPADPGHAAIAAPYAHVTAPIRRLCDRVANEALLAHAAGRPVPGWVGAALAPASEAMAAAGRRAGALERGAIDLVEALLLADRVGERFTGVVVDVDDRGALVQLRDPAIQGRTTGDGLTLGSEIQVTVREADPERRVVRFAA</sequence>
<dbReference type="GO" id="GO:0006402">
    <property type="term" value="P:mRNA catabolic process"/>
    <property type="evidence" value="ECO:0007669"/>
    <property type="project" value="TreeGrafter"/>
</dbReference>
<dbReference type="RefSeq" id="WP_007573416.1">
    <property type="nucleotide sequence ID" value="NZ_AGUD01000108.1"/>
</dbReference>
<dbReference type="SMART" id="SM00955">
    <property type="entry name" value="RNB"/>
    <property type="match status" value="1"/>
</dbReference>
<evidence type="ECO:0000313" key="4">
    <source>
        <dbReference type="Proteomes" id="UP000005143"/>
    </source>
</evidence>
<accession>H0E4L9</accession>
<dbReference type="PANTHER" id="PTHR23355">
    <property type="entry name" value="RIBONUCLEASE"/>
    <property type="match status" value="1"/>
</dbReference>
<dbReference type="Pfam" id="PF00773">
    <property type="entry name" value="RNB"/>
    <property type="match status" value="1"/>
</dbReference>
<evidence type="ECO:0000313" key="3">
    <source>
        <dbReference type="EMBL" id="EHN11390.1"/>
    </source>
</evidence>
<comment type="caution">
    <text evidence="3">The sequence shown here is derived from an EMBL/GenBank/DDBJ whole genome shotgun (WGS) entry which is preliminary data.</text>
</comment>
<dbReference type="InterPro" id="IPR050180">
    <property type="entry name" value="RNR_Ribonuclease"/>
</dbReference>
<keyword evidence="4" id="KW-1185">Reference proteome</keyword>
<dbReference type="PANTHER" id="PTHR23355:SF9">
    <property type="entry name" value="DIS3-LIKE EXONUCLEASE 2"/>
    <property type="match status" value="1"/>
</dbReference>
<dbReference type="Proteomes" id="UP000005143">
    <property type="component" value="Unassembled WGS sequence"/>
</dbReference>